<organism evidence="1 2">
    <name type="scientific">Sphingomonas taxi</name>
    <dbReference type="NCBI Taxonomy" id="1549858"/>
    <lineage>
        <taxon>Bacteria</taxon>
        <taxon>Pseudomonadati</taxon>
        <taxon>Pseudomonadota</taxon>
        <taxon>Alphaproteobacteria</taxon>
        <taxon>Sphingomonadales</taxon>
        <taxon>Sphingomonadaceae</taxon>
        <taxon>Sphingomonas</taxon>
    </lineage>
</organism>
<dbReference type="HOGENOM" id="CLU_2773805_0_0_5"/>
<dbReference type="AlphaFoldDB" id="A0A097EGF6"/>
<accession>A0A097EGF6</accession>
<protein>
    <submittedName>
        <fullName evidence="1">Uncharacterized protein</fullName>
    </submittedName>
</protein>
<sequence length="69" mass="7437">MTQPPAPGHLADLQTAFEDGRLSGVDGSARDCPFDHSSVLILAAWHAGFSHGRLQARDMPSPPPQWPPH</sequence>
<dbReference type="Proteomes" id="UP000033200">
    <property type="component" value="Chromosome"/>
</dbReference>
<gene>
    <name evidence="1" type="ORF">MC45_09965</name>
</gene>
<dbReference type="KEGG" id="stax:MC45_09965"/>
<dbReference type="EMBL" id="CP009571">
    <property type="protein sequence ID" value="AIT06638.1"/>
    <property type="molecule type" value="Genomic_DNA"/>
</dbReference>
<dbReference type="RefSeq" id="WP_038662501.1">
    <property type="nucleotide sequence ID" value="NZ_CP009571.1"/>
</dbReference>
<evidence type="ECO:0000313" key="2">
    <source>
        <dbReference type="Proteomes" id="UP000033200"/>
    </source>
</evidence>
<evidence type="ECO:0000313" key="1">
    <source>
        <dbReference type="EMBL" id="AIT06638.1"/>
    </source>
</evidence>
<proteinExistence type="predicted"/>
<reference evidence="1 2" key="1">
    <citation type="submission" date="2014-09" db="EMBL/GenBank/DDBJ databases">
        <title>Using Illumina technology Improving SMRT sequencing Genome Assembly by RASTools.</title>
        <authorList>
            <person name="Zhou Y."/>
            <person name="Ma T."/>
            <person name="Liu T."/>
        </authorList>
    </citation>
    <scope>NUCLEOTIDE SEQUENCE [LARGE SCALE GENOMIC DNA]</scope>
    <source>
        <strain evidence="1 2">ATCC 55669</strain>
    </source>
</reference>
<name>A0A097EGF6_9SPHN</name>
<keyword evidence="2" id="KW-1185">Reference proteome</keyword>